<proteinExistence type="predicted"/>
<evidence type="ECO:0000313" key="3">
    <source>
        <dbReference type="Proteomes" id="UP000063275"/>
    </source>
</evidence>
<dbReference type="AlphaFoldDB" id="A0A0S2ZNT0"/>
<sequence>MNEAKKWGYIYDKKLDMYIPNLPRLKKFTTIIFILLILSILSALILSFLDLSSYNKMKIFIYNAIVVFIFLILWISLLINTHYTEKTLKELNEMELSREFEIKALKRRIIPQMIVIVILLISGFAFEQKKLSFDYMLKIILIVGVCAYILYRDFSRLKNSYYSLNIKGNTVKIYYKNDEREIITTEDINYVRFFALRRGKRGKEKEPSLQLFDSEERILTEMTIEIIDYFRLIKYLKKYNVAIVDDYSWN</sequence>
<keyword evidence="1" id="KW-0812">Transmembrane</keyword>
<feature type="transmembrane region" description="Helical" evidence="1">
    <location>
        <begin position="109"/>
        <end position="126"/>
    </location>
</feature>
<gene>
    <name evidence="2" type="ORF">RN87_08230</name>
</gene>
<feature type="transmembrane region" description="Helical" evidence="1">
    <location>
        <begin position="60"/>
        <end position="79"/>
    </location>
</feature>
<evidence type="ECO:0000313" key="2">
    <source>
        <dbReference type="EMBL" id="ALQ40516.1"/>
    </source>
</evidence>
<evidence type="ECO:0000256" key="1">
    <source>
        <dbReference type="SAM" id="Phobius"/>
    </source>
</evidence>
<reference evidence="2 3" key="1">
    <citation type="submission" date="2015-11" db="EMBL/GenBank/DDBJ databases">
        <authorList>
            <person name="Zhang Y."/>
            <person name="Guo Z."/>
        </authorList>
    </citation>
    <scope>NUCLEOTIDE SEQUENCE [LARGE SCALE GENOMIC DNA]</scope>
    <source>
        <strain evidence="2 3">ChDC F174</strain>
    </source>
</reference>
<keyword evidence="1" id="KW-1133">Transmembrane helix</keyword>
<dbReference type="EMBL" id="CP013331">
    <property type="protein sequence ID" value="ALQ40516.1"/>
    <property type="molecule type" value="Genomic_DNA"/>
</dbReference>
<keyword evidence="1" id="KW-0472">Membrane</keyword>
<dbReference type="OrthoDB" id="79567at2"/>
<name>A0A0S2ZNT0_9FUSO</name>
<organism evidence="2">
    <name type="scientific">Fusobacterium hwasookii ChDC F174</name>
    <dbReference type="NCBI Taxonomy" id="1307442"/>
    <lineage>
        <taxon>Bacteria</taxon>
        <taxon>Fusobacteriati</taxon>
        <taxon>Fusobacteriota</taxon>
        <taxon>Fusobacteriia</taxon>
        <taxon>Fusobacteriales</taxon>
        <taxon>Fusobacteriaceae</taxon>
        <taxon>Fusobacterium</taxon>
    </lineage>
</organism>
<accession>A0A0S2ZNT0</accession>
<feature type="transmembrane region" description="Helical" evidence="1">
    <location>
        <begin position="132"/>
        <end position="151"/>
    </location>
</feature>
<feature type="transmembrane region" description="Helical" evidence="1">
    <location>
        <begin position="28"/>
        <end position="48"/>
    </location>
</feature>
<dbReference type="Proteomes" id="UP000063275">
    <property type="component" value="Chromosome"/>
</dbReference>
<dbReference type="RefSeq" id="WP_029493050.1">
    <property type="nucleotide sequence ID" value="NZ_ATKF01000036.1"/>
</dbReference>
<protein>
    <submittedName>
        <fullName evidence="2">Uncharacterized protein</fullName>
    </submittedName>
</protein>
<dbReference type="KEGG" id="fhw:RN87_08230"/>